<feature type="compositionally biased region" description="Polar residues" evidence="1">
    <location>
        <begin position="1"/>
        <end position="12"/>
    </location>
</feature>
<organism evidence="2 3">
    <name type="scientific">Branchiostoma lanceolatum</name>
    <name type="common">Common lancelet</name>
    <name type="synonym">Amphioxus lanceolatum</name>
    <dbReference type="NCBI Taxonomy" id="7740"/>
    <lineage>
        <taxon>Eukaryota</taxon>
        <taxon>Metazoa</taxon>
        <taxon>Chordata</taxon>
        <taxon>Cephalochordata</taxon>
        <taxon>Leptocardii</taxon>
        <taxon>Amphioxiformes</taxon>
        <taxon>Branchiostomatidae</taxon>
        <taxon>Branchiostoma</taxon>
    </lineage>
</organism>
<dbReference type="AlphaFoldDB" id="A0A8J9VZT0"/>
<evidence type="ECO:0000313" key="3">
    <source>
        <dbReference type="Proteomes" id="UP000838412"/>
    </source>
</evidence>
<feature type="region of interest" description="Disordered" evidence="1">
    <location>
        <begin position="1"/>
        <end position="43"/>
    </location>
</feature>
<reference evidence="2" key="1">
    <citation type="submission" date="2022-01" db="EMBL/GenBank/DDBJ databases">
        <authorList>
            <person name="Braso-Vives M."/>
        </authorList>
    </citation>
    <scope>NUCLEOTIDE SEQUENCE</scope>
</reference>
<proteinExistence type="predicted"/>
<accession>A0A8J9VZT0</accession>
<gene>
    <name evidence="2" type="primary">Hypp477</name>
    <name evidence="2" type="ORF">BLAG_LOCUS1655</name>
</gene>
<name>A0A8J9VZT0_BRALA</name>
<dbReference type="Proteomes" id="UP000838412">
    <property type="component" value="Chromosome 1"/>
</dbReference>
<dbReference type="EMBL" id="OV696686">
    <property type="protein sequence ID" value="CAH1232607.1"/>
    <property type="molecule type" value="Genomic_DNA"/>
</dbReference>
<evidence type="ECO:0000256" key="1">
    <source>
        <dbReference type="SAM" id="MobiDB-lite"/>
    </source>
</evidence>
<protein>
    <submittedName>
        <fullName evidence="2">Hypp477 protein</fullName>
    </submittedName>
</protein>
<evidence type="ECO:0000313" key="2">
    <source>
        <dbReference type="EMBL" id="CAH1232607.1"/>
    </source>
</evidence>
<keyword evidence="3" id="KW-1185">Reference proteome</keyword>
<sequence>MRTAVPNAQSNGRSERPVRRRSERPPAALRTGAERPPAALRTGFWNGRTGVERALAAVLMVTNGLYVTV</sequence>